<dbReference type="OrthoDB" id="9942608at2759"/>
<dbReference type="SMART" id="SM00546">
    <property type="entry name" value="CUE"/>
    <property type="match status" value="1"/>
</dbReference>
<feature type="compositionally biased region" description="Pro residues" evidence="1">
    <location>
        <begin position="321"/>
        <end position="333"/>
    </location>
</feature>
<gene>
    <name evidence="3" type="ORF">PILCRDRAFT_798452</name>
</gene>
<proteinExistence type="predicted"/>
<dbReference type="GO" id="GO:0006511">
    <property type="term" value="P:ubiquitin-dependent protein catabolic process"/>
    <property type="evidence" value="ECO:0007669"/>
    <property type="project" value="TreeGrafter"/>
</dbReference>
<dbReference type="STRING" id="765440.A0A0C3F7S6"/>
<feature type="region of interest" description="Disordered" evidence="1">
    <location>
        <begin position="128"/>
        <end position="214"/>
    </location>
</feature>
<feature type="compositionally biased region" description="Polar residues" evidence="1">
    <location>
        <begin position="78"/>
        <end position="92"/>
    </location>
</feature>
<dbReference type="PANTHER" id="PTHR16461:SF5">
    <property type="entry name" value="TOLL-INTERACTING PROTEIN"/>
    <property type="match status" value="1"/>
</dbReference>
<keyword evidence="4" id="KW-1185">Reference proteome</keyword>
<accession>A0A0C3F7S6</accession>
<evidence type="ECO:0000313" key="4">
    <source>
        <dbReference type="Proteomes" id="UP000054166"/>
    </source>
</evidence>
<protein>
    <recommendedName>
        <fullName evidence="2">CUE domain-containing protein</fullName>
    </recommendedName>
</protein>
<dbReference type="EMBL" id="KN833040">
    <property type="protein sequence ID" value="KIM75984.1"/>
    <property type="molecule type" value="Genomic_DNA"/>
</dbReference>
<dbReference type="GO" id="GO:0043130">
    <property type="term" value="F:ubiquitin binding"/>
    <property type="evidence" value="ECO:0007669"/>
    <property type="project" value="InterPro"/>
</dbReference>
<sequence length="384" mass="41005">MTDDDQPTSQSGPPAYPEAHETTPEAASAEPTEPTSAAEAPISHSTAAASTASPPPPTTIMTEAQDTDAPSLPARPSAQETTSAPTAESNLPPSDPRMASLQAIFPTFDEAVLQSVLESVGGNQDRAIDMLLGMSDPNYVPQEPPAPVQSQTELDEEFARRLMLEDQQQFRQPQSQGRQAPYQPRVRGRNQQQQGGADPQSGQQQDTIGEFQEQFAKIADTGKKTFTTIFGKVKAKMQEFDQSRTGQSSAQAGTEPSWGTESTGGPPGSQSFYESQQSHNQPSYYDPNPQRQRTGTGRTQTPGYDVTALQNPEPGPAGGSSPPPTTGTPPPPSTSSGAPAIDPSKLGMLPKRPVSLLRSPNDPAPKPDDDDELEYAENPFEEHE</sequence>
<dbReference type="Pfam" id="PF02845">
    <property type="entry name" value="CUE"/>
    <property type="match status" value="1"/>
</dbReference>
<dbReference type="Gene3D" id="1.10.8.10">
    <property type="entry name" value="DNA helicase RuvA subunit, C-terminal domain"/>
    <property type="match status" value="1"/>
</dbReference>
<feature type="compositionally biased region" description="Low complexity" evidence="1">
    <location>
        <begin position="24"/>
        <end position="52"/>
    </location>
</feature>
<dbReference type="Proteomes" id="UP000054166">
    <property type="component" value="Unassembled WGS sequence"/>
</dbReference>
<dbReference type="InterPro" id="IPR003892">
    <property type="entry name" value="CUE"/>
</dbReference>
<reference evidence="3 4" key="1">
    <citation type="submission" date="2014-04" db="EMBL/GenBank/DDBJ databases">
        <authorList>
            <consortium name="DOE Joint Genome Institute"/>
            <person name="Kuo A."/>
            <person name="Tarkka M."/>
            <person name="Buscot F."/>
            <person name="Kohler A."/>
            <person name="Nagy L.G."/>
            <person name="Floudas D."/>
            <person name="Copeland A."/>
            <person name="Barry K.W."/>
            <person name="Cichocki N."/>
            <person name="Veneault-Fourrey C."/>
            <person name="LaButti K."/>
            <person name="Lindquist E.A."/>
            <person name="Lipzen A."/>
            <person name="Lundell T."/>
            <person name="Morin E."/>
            <person name="Murat C."/>
            <person name="Sun H."/>
            <person name="Tunlid A."/>
            <person name="Henrissat B."/>
            <person name="Grigoriev I.V."/>
            <person name="Hibbett D.S."/>
            <person name="Martin F."/>
            <person name="Nordberg H.P."/>
            <person name="Cantor M.N."/>
            <person name="Hua S.X."/>
        </authorList>
    </citation>
    <scope>NUCLEOTIDE SEQUENCE [LARGE SCALE GENOMIC DNA]</scope>
    <source>
        <strain evidence="3 4">F 1598</strain>
    </source>
</reference>
<evidence type="ECO:0000259" key="2">
    <source>
        <dbReference type="PROSITE" id="PS51140"/>
    </source>
</evidence>
<dbReference type="InParanoid" id="A0A0C3F7S6"/>
<name>A0A0C3F7S6_PILCF</name>
<evidence type="ECO:0000256" key="1">
    <source>
        <dbReference type="SAM" id="MobiDB-lite"/>
    </source>
</evidence>
<feature type="compositionally biased region" description="Low complexity" evidence="1">
    <location>
        <begin position="289"/>
        <end position="303"/>
    </location>
</feature>
<dbReference type="CDD" id="cd14279">
    <property type="entry name" value="CUE"/>
    <property type="match status" value="1"/>
</dbReference>
<dbReference type="GO" id="GO:0005737">
    <property type="term" value="C:cytoplasm"/>
    <property type="evidence" value="ECO:0007669"/>
    <property type="project" value="TreeGrafter"/>
</dbReference>
<organism evidence="3 4">
    <name type="scientific">Piloderma croceum (strain F 1598)</name>
    <dbReference type="NCBI Taxonomy" id="765440"/>
    <lineage>
        <taxon>Eukaryota</taxon>
        <taxon>Fungi</taxon>
        <taxon>Dikarya</taxon>
        <taxon>Basidiomycota</taxon>
        <taxon>Agaricomycotina</taxon>
        <taxon>Agaricomycetes</taxon>
        <taxon>Agaricomycetidae</taxon>
        <taxon>Atheliales</taxon>
        <taxon>Atheliaceae</taxon>
        <taxon>Piloderma</taxon>
    </lineage>
</organism>
<dbReference type="GO" id="GO:0031624">
    <property type="term" value="F:ubiquitin conjugating enzyme binding"/>
    <property type="evidence" value="ECO:0007669"/>
    <property type="project" value="TreeGrafter"/>
</dbReference>
<dbReference type="PROSITE" id="PS51140">
    <property type="entry name" value="CUE"/>
    <property type="match status" value="1"/>
</dbReference>
<feature type="compositionally biased region" description="Low complexity" evidence="1">
    <location>
        <begin position="167"/>
        <end position="196"/>
    </location>
</feature>
<feature type="region of interest" description="Disordered" evidence="1">
    <location>
        <begin position="1"/>
        <end position="102"/>
    </location>
</feature>
<evidence type="ECO:0000313" key="3">
    <source>
        <dbReference type="EMBL" id="KIM75984.1"/>
    </source>
</evidence>
<dbReference type="HOGENOM" id="CLU_039542_0_0_1"/>
<feature type="domain" description="CUE" evidence="2">
    <location>
        <begin position="93"/>
        <end position="136"/>
    </location>
</feature>
<dbReference type="InterPro" id="IPR009060">
    <property type="entry name" value="UBA-like_sf"/>
</dbReference>
<feature type="compositionally biased region" description="Polar residues" evidence="1">
    <location>
        <begin position="243"/>
        <end position="283"/>
    </location>
</feature>
<dbReference type="PANTHER" id="PTHR16461">
    <property type="entry name" value="TOLL-INTERACTING PROTEIN"/>
    <property type="match status" value="1"/>
</dbReference>
<feature type="region of interest" description="Disordered" evidence="1">
    <location>
        <begin position="238"/>
        <end position="384"/>
    </location>
</feature>
<dbReference type="AlphaFoldDB" id="A0A0C3F7S6"/>
<dbReference type="SUPFAM" id="SSF46934">
    <property type="entry name" value="UBA-like"/>
    <property type="match status" value="1"/>
</dbReference>
<reference evidence="4" key="2">
    <citation type="submission" date="2015-01" db="EMBL/GenBank/DDBJ databases">
        <title>Evolutionary Origins and Diversification of the Mycorrhizal Mutualists.</title>
        <authorList>
            <consortium name="DOE Joint Genome Institute"/>
            <consortium name="Mycorrhizal Genomics Consortium"/>
            <person name="Kohler A."/>
            <person name="Kuo A."/>
            <person name="Nagy L.G."/>
            <person name="Floudas D."/>
            <person name="Copeland A."/>
            <person name="Barry K.W."/>
            <person name="Cichocki N."/>
            <person name="Veneault-Fourrey C."/>
            <person name="LaButti K."/>
            <person name="Lindquist E.A."/>
            <person name="Lipzen A."/>
            <person name="Lundell T."/>
            <person name="Morin E."/>
            <person name="Murat C."/>
            <person name="Riley R."/>
            <person name="Ohm R."/>
            <person name="Sun H."/>
            <person name="Tunlid A."/>
            <person name="Henrissat B."/>
            <person name="Grigoriev I.V."/>
            <person name="Hibbett D.S."/>
            <person name="Martin F."/>
        </authorList>
    </citation>
    <scope>NUCLEOTIDE SEQUENCE [LARGE SCALE GENOMIC DNA]</scope>
    <source>
        <strain evidence="4">F 1598</strain>
    </source>
</reference>